<feature type="non-terminal residue" evidence="1">
    <location>
        <position position="153"/>
    </location>
</feature>
<accession>A0ACA9PFV8</accession>
<proteinExistence type="predicted"/>
<dbReference type="EMBL" id="CAJVPT010034359">
    <property type="protein sequence ID" value="CAG8707707.1"/>
    <property type="molecule type" value="Genomic_DNA"/>
</dbReference>
<evidence type="ECO:0000313" key="1">
    <source>
        <dbReference type="EMBL" id="CAG8707707.1"/>
    </source>
</evidence>
<comment type="caution">
    <text evidence="1">The sequence shown here is derived from an EMBL/GenBank/DDBJ whole genome shotgun (WGS) entry which is preliminary data.</text>
</comment>
<dbReference type="Proteomes" id="UP000789525">
    <property type="component" value="Unassembled WGS sequence"/>
</dbReference>
<organism evidence="1 2">
    <name type="scientific">Acaulospora colombiana</name>
    <dbReference type="NCBI Taxonomy" id="27376"/>
    <lineage>
        <taxon>Eukaryota</taxon>
        <taxon>Fungi</taxon>
        <taxon>Fungi incertae sedis</taxon>
        <taxon>Mucoromycota</taxon>
        <taxon>Glomeromycotina</taxon>
        <taxon>Glomeromycetes</taxon>
        <taxon>Diversisporales</taxon>
        <taxon>Acaulosporaceae</taxon>
        <taxon>Acaulospora</taxon>
    </lineage>
</organism>
<evidence type="ECO:0000313" key="2">
    <source>
        <dbReference type="Proteomes" id="UP000789525"/>
    </source>
</evidence>
<sequence>MPKRKQVFNNRGDNEVFQDEWEDVVLAPKIELLQHVGINLDELPKNVYEFIKLSPHDIQLLDEKDGRAFLPPTRDPVSIVLSNSESFRVSSYTSYPIHNQYLAVAGYKSNINEHHPIGRKQKSDLNNAIQLWKVDCRIEDLTAEGCINPRLDM</sequence>
<gene>
    <name evidence="1" type="ORF">ACOLOM_LOCUS10523</name>
</gene>
<name>A0ACA9PFV8_9GLOM</name>
<protein>
    <submittedName>
        <fullName evidence="1">9192_t:CDS:1</fullName>
    </submittedName>
</protein>
<reference evidence="1" key="1">
    <citation type="submission" date="2021-06" db="EMBL/GenBank/DDBJ databases">
        <authorList>
            <person name="Kallberg Y."/>
            <person name="Tangrot J."/>
            <person name="Rosling A."/>
        </authorList>
    </citation>
    <scope>NUCLEOTIDE SEQUENCE</scope>
    <source>
        <strain evidence="1">CL356</strain>
    </source>
</reference>
<keyword evidence="2" id="KW-1185">Reference proteome</keyword>